<comment type="caution">
    <text evidence="2">The sequence shown here is derived from an EMBL/GenBank/DDBJ whole genome shotgun (WGS) entry which is preliminary data.</text>
</comment>
<dbReference type="AlphaFoldDB" id="A0A2T4DQL3"/>
<sequence length="147" mass="17384">NTLLFSTFFLGTYSATGSFFKDKTIARQMVPYAGALLAISSSINALAFNQEGKINSLIIQLGDIEKTIIRNKSYLKTYSVEDENDDELRNNELVNRIQSYRQSLIEQRIELERLEQEYKELNYVQRRIKRYKRRGRINELKWNFINM</sequence>
<proteinExistence type="predicted"/>
<evidence type="ECO:0000256" key="1">
    <source>
        <dbReference type="SAM" id="Coils"/>
    </source>
</evidence>
<evidence type="ECO:0000313" key="2">
    <source>
        <dbReference type="EMBL" id="PTB96101.1"/>
    </source>
</evidence>
<keyword evidence="1" id="KW-0175">Coiled coil</keyword>
<dbReference type="Proteomes" id="UP000240608">
    <property type="component" value="Unassembled WGS sequence"/>
</dbReference>
<dbReference type="EMBL" id="PYVU01000067">
    <property type="protein sequence ID" value="PTB96101.1"/>
    <property type="molecule type" value="Genomic_DNA"/>
</dbReference>
<protein>
    <submittedName>
        <fullName evidence="2">Uncharacterized protein</fullName>
    </submittedName>
</protein>
<organism evidence="2 3">
    <name type="scientific">Marivirga lumbricoides</name>
    <dbReference type="NCBI Taxonomy" id="1046115"/>
    <lineage>
        <taxon>Bacteria</taxon>
        <taxon>Pseudomonadati</taxon>
        <taxon>Bacteroidota</taxon>
        <taxon>Cytophagia</taxon>
        <taxon>Cytophagales</taxon>
        <taxon>Marivirgaceae</taxon>
        <taxon>Marivirga</taxon>
    </lineage>
</organism>
<feature type="coiled-coil region" evidence="1">
    <location>
        <begin position="97"/>
        <end position="134"/>
    </location>
</feature>
<feature type="non-terminal residue" evidence="2">
    <location>
        <position position="1"/>
    </location>
</feature>
<accession>A0A2T4DQL3</accession>
<reference evidence="2 3" key="1">
    <citation type="submission" date="2018-03" db="EMBL/GenBank/DDBJ databases">
        <title>Cross-interface Injection: A General Nanoliter Liquid Handling Method Applied to Single Cells Genome Amplification Automated Nanoliter Liquid Handling Applied to Single Cell Multiple Displacement Amplification.</title>
        <authorList>
            <person name="Yun J."/>
            <person name="Xu P."/>
            <person name="Xu J."/>
            <person name="Dai X."/>
            <person name="Wang Y."/>
            <person name="Zheng X."/>
            <person name="Cao C."/>
            <person name="Yi Q."/>
            <person name="Zhu Y."/>
            <person name="Wang L."/>
            <person name="Dong Z."/>
            <person name="Huang Y."/>
            <person name="Huang L."/>
            <person name="Du W."/>
        </authorList>
    </citation>
    <scope>NUCLEOTIDE SEQUENCE [LARGE SCALE GENOMIC DNA]</scope>
    <source>
        <strain evidence="2 3">Z-D1-2</strain>
    </source>
</reference>
<gene>
    <name evidence="2" type="ORF">C9994_08930</name>
</gene>
<name>A0A2T4DQL3_9BACT</name>
<evidence type="ECO:0000313" key="3">
    <source>
        <dbReference type="Proteomes" id="UP000240608"/>
    </source>
</evidence>